<name>A0A8D0H7A5_SPHPU</name>
<reference evidence="2" key="2">
    <citation type="submission" date="2025-09" db="UniProtKB">
        <authorList>
            <consortium name="Ensembl"/>
        </authorList>
    </citation>
    <scope>IDENTIFICATION</scope>
</reference>
<accession>A0A8D0H7A5</accession>
<dbReference type="Ensembl" id="ENSSPUT00000018415.1">
    <property type="protein sequence ID" value="ENSSPUP00000017287.1"/>
    <property type="gene ID" value="ENSSPUG00000013375.1"/>
</dbReference>
<dbReference type="OMA" id="VINCTQE"/>
<evidence type="ECO:0000313" key="2">
    <source>
        <dbReference type="Ensembl" id="ENSSPUP00000017287.1"/>
    </source>
</evidence>
<sequence>MSEEKSLGVSQKVLSPSRSTSSCSSKQGSRQDSWEIVEGLRGVINCTQEPDRQEGFLLKKRKWPLKGWHKVGKKPLSLGF</sequence>
<feature type="compositionally biased region" description="Low complexity" evidence="1">
    <location>
        <begin position="15"/>
        <end position="31"/>
    </location>
</feature>
<evidence type="ECO:0000313" key="3">
    <source>
        <dbReference type="Proteomes" id="UP000694392"/>
    </source>
</evidence>
<organism evidence="2 3">
    <name type="scientific">Sphenodon punctatus</name>
    <name type="common">Tuatara</name>
    <name type="synonym">Hatteria punctata</name>
    <dbReference type="NCBI Taxonomy" id="8508"/>
    <lineage>
        <taxon>Eukaryota</taxon>
        <taxon>Metazoa</taxon>
        <taxon>Chordata</taxon>
        <taxon>Craniata</taxon>
        <taxon>Vertebrata</taxon>
        <taxon>Euteleostomi</taxon>
        <taxon>Lepidosauria</taxon>
        <taxon>Sphenodontia</taxon>
        <taxon>Sphenodontidae</taxon>
        <taxon>Sphenodon</taxon>
    </lineage>
</organism>
<dbReference type="AlphaFoldDB" id="A0A8D0H7A5"/>
<evidence type="ECO:0000256" key="1">
    <source>
        <dbReference type="SAM" id="MobiDB-lite"/>
    </source>
</evidence>
<protein>
    <submittedName>
        <fullName evidence="2">Uncharacterized protein</fullName>
    </submittedName>
</protein>
<proteinExistence type="predicted"/>
<keyword evidence="3" id="KW-1185">Reference proteome</keyword>
<reference evidence="2" key="1">
    <citation type="submission" date="2025-08" db="UniProtKB">
        <authorList>
            <consortium name="Ensembl"/>
        </authorList>
    </citation>
    <scope>IDENTIFICATION</scope>
</reference>
<dbReference type="Proteomes" id="UP000694392">
    <property type="component" value="Unplaced"/>
</dbReference>
<dbReference type="GeneTree" id="ENSGT00940000155957"/>
<feature type="region of interest" description="Disordered" evidence="1">
    <location>
        <begin position="1"/>
        <end position="32"/>
    </location>
</feature>